<name>A0D998_PARTE</name>
<dbReference type="KEGG" id="ptm:GSPATT00014545001"/>
<organism evidence="1 2">
    <name type="scientific">Paramecium tetraurelia</name>
    <dbReference type="NCBI Taxonomy" id="5888"/>
    <lineage>
        <taxon>Eukaryota</taxon>
        <taxon>Sar</taxon>
        <taxon>Alveolata</taxon>
        <taxon>Ciliophora</taxon>
        <taxon>Intramacronucleata</taxon>
        <taxon>Oligohymenophorea</taxon>
        <taxon>Peniculida</taxon>
        <taxon>Parameciidae</taxon>
        <taxon>Paramecium</taxon>
    </lineage>
</organism>
<sequence length="62" mass="7475">MSNTRMINHIKNFLYQNKPYYSTDKTEDSFNTNPDSKEKTFLHEFKIQQTTMQTGQRVEIQQ</sequence>
<proteinExistence type="predicted"/>
<accession>A0D998</accession>
<dbReference type="HOGENOM" id="CLU_2908898_0_0_1"/>
<dbReference type="RefSeq" id="XP_001447012.1">
    <property type="nucleotide sequence ID" value="XM_001446975.1"/>
</dbReference>
<dbReference type="AlphaFoldDB" id="A0D998"/>
<dbReference type="EMBL" id="CT868341">
    <property type="protein sequence ID" value="CAK79615.1"/>
    <property type="molecule type" value="Genomic_DNA"/>
</dbReference>
<keyword evidence="2" id="KW-1185">Reference proteome</keyword>
<protein>
    <submittedName>
        <fullName evidence="1">Uncharacterized protein</fullName>
    </submittedName>
</protein>
<evidence type="ECO:0000313" key="1">
    <source>
        <dbReference type="EMBL" id="CAK79615.1"/>
    </source>
</evidence>
<gene>
    <name evidence="1" type="ORF">GSPATT00014545001</name>
</gene>
<dbReference type="Proteomes" id="UP000000600">
    <property type="component" value="Unassembled WGS sequence"/>
</dbReference>
<dbReference type="InParanoid" id="A0D998"/>
<evidence type="ECO:0000313" key="2">
    <source>
        <dbReference type="Proteomes" id="UP000000600"/>
    </source>
</evidence>
<dbReference type="GeneID" id="5032788"/>
<reference evidence="1 2" key="1">
    <citation type="journal article" date="2006" name="Nature">
        <title>Global trends of whole-genome duplications revealed by the ciliate Paramecium tetraurelia.</title>
        <authorList>
            <consortium name="Genoscope"/>
            <person name="Aury J.-M."/>
            <person name="Jaillon O."/>
            <person name="Duret L."/>
            <person name="Noel B."/>
            <person name="Jubin C."/>
            <person name="Porcel B.M."/>
            <person name="Segurens B."/>
            <person name="Daubin V."/>
            <person name="Anthouard V."/>
            <person name="Aiach N."/>
            <person name="Arnaiz O."/>
            <person name="Billaut A."/>
            <person name="Beisson J."/>
            <person name="Blanc I."/>
            <person name="Bouhouche K."/>
            <person name="Camara F."/>
            <person name="Duharcourt S."/>
            <person name="Guigo R."/>
            <person name="Gogendeau D."/>
            <person name="Katinka M."/>
            <person name="Keller A.-M."/>
            <person name="Kissmehl R."/>
            <person name="Klotz C."/>
            <person name="Koll F."/>
            <person name="Le Moue A."/>
            <person name="Lepere C."/>
            <person name="Malinsky S."/>
            <person name="Nowacki M."/>
            <person name="Nowak J.K."/>
            <person name="Plattner H."/>
            <person name="Poulain J."/>
            <person name="Ruiz F."/>
            <person name="Serrano V."/>
            <person name="Zagulski M."/>
            <person name="Dessen P."/>
            <person name="Betermier M."/>
            <person name="Weissenbach J."/>
            <person name="Scarpelli C."/>
            <person name="Schachter V."/>
            <person name="Sperling L."/>
            <person name="Meyer E."/>
            <person name="Cohen J."/>
            <person name="Wincker P."/>
        </authorList>
    </citation>
    <scope>NUCLEOTIDE SEQUENCE [LARGE SCALE GENOMIC DNA]</scope>
    <source>
        <strain evidence="1 2">Stock d4-2</strain>
    </source>
</reference>